<gene>
    <name evidence="10" type="ORF">EV645_8051</name>
</gene>
<comment type="subcellular location">
    <subcellularLocation>
        <location evidence="1">Cell membrane</location>
        <topology evidence="1">Multi-pass membrane protein</topology>
    </subcellularLocation>
</comment>
<dbReference type="EMBL" id="SHKR01000018">
    <property type="protein sequence ID" value="RZU01935.1"/>
    <property type="molecule type" value="Genomic_DNA"/>
</dbReference>
<dbReference type="GO" id="GO:0055085">
    <property type="term" value="P:transmembrane transport"/>
    <property type="evidence" value="ECO:0007669"/>
    <property type="project" value="TreeGrafter"/>
</dbReference>
<evidence type="ECO:0000256" key="4">
    <source>
        <dbReference type="ARBA" id="ARBA00022475"/>
    </source>
</evidence>
<comment type="caution">
    <text evidence="10">The sequence shown here is derived from an EMBL/GenBank/DDBJ whole genome shotgun (WGS) entry which is preliminary data.</text>
</comment>
<keyword evidence="5 9" id="KW-0812">Transmembrane</keyword>
<evidence type="ECO:0000256" key="3">
    <source>
        <dbReference type="ARBA" id="ARBA00022448"/>
    </source>
</evidence>
<sequence>MVTEPGDGTADHRPGRPDRSEPAEAAQAQTGSTSMSGPEPAPAPARPAWSQVWPPWTYWVRTTLAVVATLLVVAAARRISHVLLLALVAFVLAIGLDPAVQWLGKLRIRRGWAVAIIFVGLVVFLALFVALLIPLLAREVPQFAAALPGFLADLQRRDDWLGNAFRHASVSAEVRQFIADLPSKIGKSFTAIVGAAGTAFGRVFDVFTVGILCIYFMVALPRLPATIAKLVSRDRRAHVNLLLQRSFDKIGGYVSGNLITSTVCAAATVVALLALRIDYAVPLGLWAGVADLIPQVGAYLGAVPAVLVALTEGPAYSVATVVFFIAYQLFENYLLAPRVYKSSIDLSPAAVIISTLAGGILAGFAGALLALPIAATIKVIAVDVVLASRSNAPPEDPANDGPAAPHDN</sequence>
<evidence type="ECO:0000313" key="11">
    <source>
        <dbReference type="Proteomes" id="UP000292027"/>
    </source>
</evidence>
<evidence type="ECO:0000256" key="5">
    <source>
        <dbReference type="ARBA" id="ARBA00022692"/>
    </source>
</evidence>
<keyword evidence="3" id="KW-0813">Transport</keyword>
<evidence type="ECO:0000256" key="7">
    <source>
        <dbReference type="ARBA" id="ARBA00023136"/>
    </source>
</evidence>
<dbReference type="AlphaFoldDB" id="A0A4Q7VZG3"/>
<dbReference type="PANTHER" id="PTHR21716">
    <property type="entry name" value="TRANSMEMBRANE PROTEIN"/>
    <property type="match status" value="1"/>
</dbReference>
<name>A0A4Q7VZG3_9ACTN</name>
<reference evidence="10 11" key="1">
    <citation type="journal article" date="2015" name="Stand. Genomic Sci.">
        <title>Genomic Encyclopedia of Bacterial and Archaeal Type Strains, Phase III: the genomes of soil and plant-associated and newly described type strains.</title>
        <authorList>
            <person name="Whitman W.B."/>
            <person name="Woyke T."/>
            <person name="Klenk H.P."/>
            <person name="Zhou Y."/>
            <person name="Lilburn T.G."/>
            <person name="Beck B.J."/>
            <person name="De Vos P."/>
            <person name="Vandamme P."/>
            <person name="Eisen J.A."/>
            <person name="Garrity G."/>
            <person name="Hugenholtz P."/>
            <person name="Kyrpides N.C."/>
        </authorList>
    </citation>
    <scope>NUCLEOTIDE SEQUENCE [LARGE SCALE GENOMIC DNA]</scope>
    <source>
        <strain evidence="10 11">VKM Ac-2540</strain>
    </source>
</reference>
<feature type="transmembrane region" description="Helical" evidence="9">
    <location>
        <begin position="209"/>
        <end position="231"/>
    </location>
</feature>
<feature type="transmembrane region" description="Helical" evidence="9">
    <location>
        <begin position="314"/>
        <end position="330"/>
    </location>
</feature>
<comment type="similarity">
    <text evidence="2">Belongs to the autoinducer-2 exporter (AI-2E) (TC 2.A.86) family.</text>
</comment>
<evidence type="ECO:0000256" key="9">
    <source>
        <dbReference type="SAM" id="Phobius"/>
    </source>
</evidence>
<evidence type="ECO:0000256" key="8">
    <source>
        <dbReference type="SAM" id="MobiDB-lite"/>
    </source>
</evidence>
<feature type="compositionally biased region" description="Polar residues" evidence="8">
    <location>
        <begin position="27"/>
        <end position="36"/>
    </location>
</feature>
<evidence type="ECO:0000256" key="1">
    <source>
        <dbReference type="ARBA" id="ARBA00004651"/>
    </source>
</evidence>
<feature type="transmembrane region" description="Helical" evidence="9">
    <location>
        <begin position="82"/>
        <end position="100"/>
    </location>
</feature>
<feature type="compositionally biased region" description="Basic and acidic residues" evidence="8">
    <location>
        <begin position="9"/>
        <end position="22"/>
    </location>
</feature>
<evidence type="ECO:0000256" key="2">
    <source>
        <dbReference type="ARBA" id="ARBA00009773"/>
    </source>
</evidence>
<feature type="transmembrane region" description="Helical" evidence="9">
    <location>
        <begin position="350"/>
        <end position="371"/>
    </location>
</feature>
<dbReference type="Pfam" id="PF01594">
    <property type="entry name" value="AI-2E_transport"/>
    <property type="match status" value="1"/>
</dbReference>
<dbReference type="Proteomes" id="UP000292027">
    <property type="component" value="Unassembled WGS sequence"/>
</dbReference>
<keyword evidence="11" id="KW-1185">Reference proteome</keyword>
<keyword evidence="4" id="KW-1003">Cell membrane</keyword>
<keyword evidence="6 9" id="KW-1133">Transmembrane helix</keyword>
<feature type="transmembrane region" description="Helical" evidence="9">
    <location>
        <begin position="252"/>
        <end position="277"/>
    </location>
</feature>
<evidence type="ECO:0000256" key="6">
    <source>
        <dbReference type="ARBA" id="ARBA00022989"/>
    </source>
</evidence>
<proteinExistence type="inferred from homology"/>
<dbReference type="InterPro" id="IPR002549">
    <property type="entry name" value="AI-2E-like"/>
</dbReference>
<protein>
    <submittedName>
        <fullName evidence="10">PurR-regulated permease PerM</fullName>
    </submittedName>
</protein>
<feature type="transmembrane region" description="Helical" evidence="9">
    <location>
        <begin position="56"/>
        <end position="75"/>
    </location>
</feature>
<evidence type="ECO:0000313" key="10">
    <source>
        <dbReference type="EMBL" id="RZU01935.1"/>
    </source>
</evidence>
<keyword evidence="7 9" id="KW-0472">Membrane</keyword>
<accession>A0A4Q7VZG3</accession>
<organism evidence="10 11">
    <name type="scientific">Kribbella rubisoli</name>
    <dbReference type="NCBI Taxonomy" id="3075929"/>
    <lineage>
        <taxon>Bacteria</taxon>
        <taxon>Bacillati</taxon>
        <taxon>Actinomycetota</taxon>
        <taxon>Actinomycetes</taxon>
        <taxon>Propionibacteriales</taxon>
        <taxon>Kribbellaceae</taxon>
        <taxon>Kribbella</taxon>
    </lineage>
</organism>
<dbReference type="GO" id="GO:0005886">
    <property type="term" value="C:plasma membrane"/>
    <property type="evidence" value="ECO:0007669"/>
    <property type="project" value="UniProtKB-SubCell"/>
</dbReference>
<feature type="transmembrane region" description="Helical" evidence="9">
    <location>
        <begin position="112"/>
        <end position="137"/>
    </location>
</feature>
<feature type="region of interest" description="Disordered" evidence="8">
    <location>
        <begin position="1"/>
        <end position="46"/>
    </location>
</feature>
<dbReference type="PANTHER" id="PTHR21716:SF53">
    <property type="entry name" value="PERMEASE PERM-RELATED"/>
    <property type="match status" value="1"/>
</dbReference>
<feature type="transmembrane region" description="Helical" evidence="9">
    <location>
        <begin position="283"/>
        <end position="307"/>
    </location>
</feature>